<dbReference type="STRING" id="1043003.A0A074VNY2"/>
<dbReference type="SUPFAM" id="SSF56601">
    <property type="entry name" value="beta-lactamase/transpeptidase-like"/>
    <property type="match status" value="1"/>
</dbReference>
<dbReference type="Proteomes" id="UP000030672">
    <property type="component" value="Unassembled WGS sequence"/>
</dbReference>
<dbReference type="PANTHER" id="PTHR46825">
    <property type="entry name" value="D-ALANYL-D-ALANINE-CARBOXYPEPTIDASE/ENDOPEPTIDASE AMPH"/>
    <property type="match status" value="1"/>
</dbReference>
<dbReference type="InterPro" id="IPR001466">
    <property type="entry name" value="Beta-lactam-related"/>
</dbReference>
<feature type="signal peptide" evidence="2">
    <location>
        <begin position="1"/>
        <end position="18"/>
    </location>
</feature>
<dbReference type="GeneID" id="63915288"/>
<dbReference type="EMBL" id="KL584835">
    <property type="protein sequence ID" value="KEQ62188.1"/>
    <property type="molecule type" value="Genomic_DNA"/>
</dbReference>
<feature type="chain" id="PRO_5001700792" evidence="2">
    <location>
        <begin position="19"/>
        <end position="382"/>
    </location>
</feature>
<proteinExistence type="inferred from homology"/>
<dbReference type="HOGENOM" id="CLU_020027_14_1_1"/>
<comment type="similarity">
    <text evidence="1">Belongs to the peptidase S12 family.</text>
</comment>
<dbReference type="PANTHER" id="PTHR46825:SF9">
    <property type="entry name" value="BETA-LACTAMASE-RELATED DOMAIN-CONTAINING PROTEIN"/>
    <property type="match status" value="1"/>
</dbReference>
<feature type="non-terminal residue" evidence="4">
    <location>
        <position position="382"/>
    </location>
</feature>
<dbReference type="InterPro" id="IPR012338">
    <property type="entry name" value="Beta-lactam/transpept-like"/>
</dbReference>
<evidence type="ECO:0000313" key="5">
    <source>
        <dbReference type="Proteomes" id="UP000030672"/>
    </source>
</evidence>
<dbReference type="RefSeq" id="XP_040879211.1">
    <property type="nucleotide sequence ID" value="XM_041021915.1"/>
</dbReference>
<sequence>MFISLILTLFFASCFVSALPESEDVLLDAGFDKFILQLCDTLHIPGISVAVVHKHSVGSKGYGYAVLPDIKATPDTLWFTGSTTKAFTAAAAALMVQDTIEYPEISWSSSLSTLLPGNFALEDDYYTSHITLEDALSHRSGLPRHDLAYGWSEGREPDALDVIRTMRHLPLTAEPRTKWQYCNLMYGTVGQVLATLSGMNFGDVLKKLIWEPIGMKSTTTSTKEAMAARDDNGEKRLSRGYFWNTDHYLPEPYTNLGPLAGAGATISSVNDYALWIQTLLNAGTNDSSPINEAIYRDLFGPRTIMDGLFDKVQVLPPLYALGWINVMAGPHDVITHSGSVTGFGANVYILPGEEVGLVTMANTMGSSNQAGALIFIEFMKRL</sequence>
<evidence type="ECO:0000313" key="4">
    <source>
        <dbReference type="EMBL" id="KEQ62188.1"/>
    </source>
</evidence>
<evidence type="ECO:0000259" key="3">
    <source>
        <dbReference type="Pfam" id="PF00144"/>
    </source>
</evidence>
<evidence type="ECO:0000256" key="1">
    <source>
        <dbReference type="ARBA" id="ARBA00038215"/>
    </source>
</evidence>
<accession>A0A074VNY2</accession>
<keyword evidence="2" id="KW-0732">Signal</keyword>
<feature type="domain" description="Beta-lactamase-related" evidence="3">
    <location>
        <begin position="32"/>
        <end position="366"/>
    </location>
</feature>
<protein>
    <submittedName>
        <fullName evidence="4">Beta-lactamase/transpeptidase-like protein</fullName>
    </submittedName>
</protein>
<name>A0A074VNY2_AURM1</name>
<keyword evidence="5" id="KW-1185">Reference proteome</keyword>
<dbReference type="Pfam" id="PF00144">
    <property type="entry name" value="Beta-lactamase"/>
    <property type="match status" value="1"/>
</dbReference>
<evidence type="ECO:0000256" key="2">
    <source>
        <dbReference type="SAM" id="SignalP"/>
    </source>
</evidence>
<gene>
    <name evidence="4" type="ORF">M437DRAFT_49899</name>
</gene>
<dbReference type="InterPro" id="IPR050491">
    <property type="entry name" value="AmpC-like"/>
</dbReference>
<reference evidence="4 5" key="1">
    <citation type="journal article" date="2014" name="BMC Genomics">
        <title>Genome sequencing of four Aureobasidium pullulans varieties: biotechnological potential, stress tolerance, and description of new species.</title>
        <authorList>
            <person name="Gostin Ar C."/>
            <person name="Ohm R.A."/>
            <person name="Kogej T."/>
            <person name="Sonjak S."/>
            <person name="Turk M."/>
            <person name="Zajc J."/>
            <person name="Zalar P."/>
            <person name="Grube M."/>
            <person name="Sun H."/>
            <person name="Han J."/>
            <person name="Sharma A."/>
            <person name="Chiniquy J."/>
            <person name="Ngan C.Y."/>
            <person name="Lipzen A."/>
            <person name="Barry K."/>
            <person name="Grigoriev I.V."/>
            <person name="Gunde-Cimerman N."/>
        </authorList>
    </citation>
    <scope>NUCLEOTIDE SEQUENCE [LARGE SCALE GENOMIC DNA]</scope>
    <source>
        <strain evidence="4 5">CBS 110374</strain>
    </source>
</reference>
<organism evidence="4 5">
    <name type="scientific">Aureobasidium melanogenum (strain CBS 110374)</name>
    <name type="common">Aureobasidium pullulans var. melanogenum</name>
    <dbReference type="NCBI Taxonomy" id="1043003"/>
    <lineage>
        <taxon>Eukaryota</taxon>
        <taxon>Fungi</taxon>
        <taxon>Dikarya</taxon>
        <taxon>Ascomycota</taxon>
        <taxon>Pezizomycotina</taxon>
        <taxon>Dothideomycetes</taxon>
        <taxon>Dothideomycetidae</taxon>
        <taxon>Dothideales</taxon>
        <taxon>Saccotheciaceae</taxon>
        <taxon>Aureobasidium</taxon>
    </lineage>
</organism>
<dbReference type="Gene3D" id="3.40.710.10">
    <property type="entry name" value="DD-peptidase/beta-lactamase superfamily"/>
    <property type="match status" value="1"/>
</dbReference>
<dbReference type="AlphaFoldDB" id="A0A074VNY2"/>